<feature type="chain" id="PRO_5003255590" description="Minor fimbrium subunit Mfa1 C-terminal domain-containing protein" evidence="2">
    <location>
        <begin position="18"/>
        <end position="735"/>
    </location>
</feature>
<keyword evidence="2" id="KW-0732">Signal</keyword>
<evidence type="ECO:0000256" key="1">
    <source>
        <dbReference type="SAM" id="MobiDB-lite"/>
    </source>
</evidence>
<accession>F0R418</accession>
<dbReference type="Gene3D" id="2.60.40.3690">
    <property type="match status" value="1"/>
</dbReference>
<name>F0R418_PHOSB</name>
<dbReference type="Gene3D" id="2.60.40.2580">
    <property type="match status" value="1"/>
</dbReference>
<dbReference type="KEGG" id="bsa:Bacsa_1004"/>
<dbReference type="OrthoDB" id="1095847at2"/>
<feature type="compositionally biased region" description="Low complexity" evidence="1">
    <location>
        <begin position="49"/>
        <end position="64"/>
    </location>
</feature>
<organism evidence="4 5">
    <name type="scientific">Phocaeicola salanitronis (strain DSM 18170 / JCM 13657 / CCUG 60908 / BL78)</name>
    <name type="common">Bacteroides salanitronis</name>
    <dbReference type="NCBI Taxonomy" id="667015"/>
    <lineage>
        <taxon>Bacteria</taxon>
        <taxon>Pseudomonadati</taxon>
        <taxon>Bacteroidota</taxon>
        <taxon>Bacteroidia</taxon>
        <taxon>Bacteroidales</taxon>
        <taxon>Bacteroidaceae</taxon>
        <taxon>Phocaeicola</taxon>
    </lineage>
</organism>
<dbReference type="AlphaFoldDB" id="F0R418"/>
<dbReference type="HOGENOM" id="CLU_028882_0_0_10"/>
<dbReference type="RefSeq" id="WP_013617041.1">
    <property type="nucleotide sequence ID" value="NC_015164.1"/>
</dbReference>
<evidence type="ECO:0000259" key="3">
    <source>
        <dbReference type="Pfam" id="PF15495"/>
    </source>
</evidence>
<dbReference type="STRING" id="667015.Bacsa_1004"/>
<feature type="region of interest" description="Disordered" evidence="1">
    <location>
        <begin position="49"/>
        <end position="93"/>
    </location>
</feature>
<keyword evidence="5" id="KW-1185">Reference proteome</keyword>
<feature type="signal peptide" evidence="2">
    <location>
        <begin position="1"/>
        <end position="17"/>
    </location>
</feature>
<reference evidence="4 5" key="1">
    <citation type="journal article" date="2011" name="Stand. Genomic Sci.">
        <title>Complete genome sequence of Bacteroides salanitronis type strain (BL78).</title>
        <authorList>
            <person name="Gronow S."/>
            <person name="Held B."/>
            <person name="Lucas S."/>
            <person name="Lapidus A."/>
            <person name="Del Rio T.G."/>
            <person name="Nolan M."/>
            <person name="Tice H."/>
            <person name="Deshpande S."/>
            <person name="Cheng J.F."/>
            <person name="Pitluck S."/>
            <person name="Liolios K."/>
            <person name="Pagani I."/>
            <person name="Ivanova N."/>
            <person name="Mavromatis K."/>
            <person name="Pati A."/>
            <person name="Tapia R."/>
            <person name="Han C."/>
            <person name="Goodwin L."/>
            <person name="Chen A."/>
            <person name="Palaniappan K."/>
            <person name="Land M."/>
            <person name="Hauser L."/>
            <person name="Chang Y.J."/>
            <person name="Jeffries C.D."/>
            <person name="Brambilla E.M."/>
            <person name="Rohde M."/>
            <person name="Goker M."/>
            <person name="Detter J.C."/>
            <person name="Woyke T."/>
            <person name="Bristow J."/>
            <person name="Markowitz V."/>
            <person name="Hugenholtz P."/>
            <person name="Kyrpides N.C."/>
            <person name="Klenk H.P."/>
            <person name="Eisen J.A."/>
        </authorList>
    </citation>
    <scope>NUCLEOTIDE SEQUENCE [LARGE SCALE GENOMIC DNA]</scope>
    <source>
        <strain evidence="4 5">DSM 18170</strain>
    </source>
</reference>
<evidence type="ECO:0000313" key="5">
    <source>
        <dbReference type="Proteomes" id="UP000007486"/>
    </source>
</evidence>
<dbReference type="InterPro" id="IPR029140">
    <property type="entry name" value="Mfa1_C"/>
</dbReference>
<dbReference type="PROSITE" id="PS51257">
    <property type="entry name" value="PROKAR_LIPOPROTEIN"/>
    <property type="match status" value="1"/>
</dbReference>
<proteinExistence type="predicted"/>
<gene>
    <name evidence="4" type="ordered locus">Bacsa_1004</name>
</gene>
<feature type="domain" description="Minor fimbrium subunit Mfa1 C-terminal" evidence="3">
    <location>
        <begin position="650"/>
        <end position="731"/>
    </location>
</feature>
<feature type="compositionally biased region" description="Acidic residues" evidence="1">
    <location>
        <begin position="69"/>
        <end position="78"/>
    </location>
</feature>
<protein>
    <recommendedName>
        <fullName evidence="3">Minor fimbrium subunit Mfa1 C-terminal domain-containing protein</fullName>
    </recommendedName>
</protein>
<dbReference type="Proteomes" id="UP000007486">
    <property type="component" value="Chromosome"/>
</dbReference>
<sequence>MRKFKFFALAFAAIAFAGCSDDAIDGQGGNTGTIGDGTPAYLTISFSANSSSSSRSTADDANNNGDDHSTDDDPDTPDVNEGNGEDSGHHSDGLDAERQIKNVLVVVAPASTGSNNEGFKKLYSVFDAASGGATEAGENDFEETTGGIYKNAEPIEITTGDYKVLVVVNPVAAISDGTALAKTASQLYDDIVTGAYDYTPAGGTEDNYVNAANSIGMGVGYTGSNNQALVSGATGFMMANKAEATVTINQNHTPEYPASVSVDVERVLSKITFRSTTPTETNKENVYKVNVTLGNQPAITLNAALEKTDQAGSYDYKLLNKAKDLRGQDVYGEYDSSDKLSGVYKVVYKTEEGQTDQPQTTTLEVDGVDTECIIVKKIDYITEEGFAALDEEKQIPSDYCFVQDTQNPSIDLQYNTNAPVETDEWFVKLEGYALVNLSKTVNYVRHTITGTAMSPFGTLDGTNFLWTPNWDNNNNIVFVPDANGEMQFPAGTTTNDWFYNTLADVSGESTKLNITNAGKDNASFTVSEGTLKYFKTMGSLINDGSTVSGSDHYEEDPKLPAVGKLMSYCFENSTDIEHQTHGLSTGISFVATIWKDANCSEEIEKLYLYQGHNFTTIKQIQDAYPTIDALKDLSDQSTRTELEAAGIELYNSNICYYYTTEIKHFDNGDPNVLGNMEFAIMRNNIYSLAVTKIDQIGDPYVDPTPGTDNESKEAALDVQVRIVPWIVRYNDIEFD</sequence>
<dbReference type="Pfam" id="PF15495">
    <property type="entry name" value="Fimbrillin_C"/>
    <property type="match status" value="1"/>
</dbReference>
<dbReference type="eggNOG" id="ENOG5033TMK">
    <property type="taxonomic scope" value="Bacteria"/>
</dbReference>
<dbReference type="EMBL" id="CP002530">
    <property type="protein sequence ID" value="ADY35593.1"/>
    <property type="molecule type" value="Genomic_DNA"/>
</dbReference>
<evidence type="ECO:0000256" key="2">
    <source>
        <dbReference type="SAM" id="SignalP"/>
    </source>
</evidence>
<evidence type="ECO:0000313" key="4">
    <source>
        <dbReference type="EMBL" id="ADY35593.1"/>
    </source>
</evidence>